<dbReference type="EMBL" id="CP039897">
    <property type="protein sequence ID" value="QCL78726.1"/>
    <property type="molecule type" value="Genomic_DNA"/>
</dbReference>
<dbReference type="Proteomes" id="UP000298579">
    <property type="component" value="Chromosome circular"/>
</dbReference>
<dbReference type="AlphaFoldDB" id="A0AAE6EEQ2"/>
<name>A0AAE6EEQ2_AGRTU</name>
<sequence>MVGSIHETAITLLQQSYRAANRPGFRKAIQQLQWDEEGWGDASEPTSWEDFLKIGEVWKEGIIPDLWFIDTDVMSVVCIEVEHASRINDRKFESYKNLWWHLDEFHWELHLLVSDRWCNLTPVPIHRYTAMGTADLENHHLGALIKVEREKNEIMFELSKIYCISDISAREMQRAKWVEKYPRFTFEKFQEETRINSHELQSSDRAGKEGDQR</sequence>
<organism evidence="1 2">
    <name type="scientific">Agrobacterium tumefaciens</name>
    <dbReference type="NCBI Taxonomy" id="358"/>
    <lineage>
        <taxon>Bacteria</taxon>
        <taxon>Pseudomonadati</taxon>
        <taxon>Pseudomonadota</taxon>
        <taxon>Alphaproteobacteria</taxon>
        <taxon>Hyphomicrobiales</taxon>
        <taxon>Rhizobiaceae</taxon>
        <taxon>Rhizobium/Agrobacterium group</taxon>
        <taxon>Agrobacterium</taxon>
        <taxon>Agrobacterium tumefaciens complex</taxon>
    </lineage>
</organism>
<dbReference type="RefSeq" id="WP_080825090.1">
    <property type="nucleotide sequence ID" value="NZ_CP039888.1"/>
</dbReference>
<accession>A0AAE6EEQ2</accession>
<proteinExistence type="predicted"/>
<evidence type="ECO:0000313" key="1">
    <source>
        <dbReference type="EMBL" id="QCL78726.1"/>
    </source>
</evidence>
<protein>
    <submittedName>
        <fullName evidence="1">Uncharacterized protein</fullName>
    </submittedName>
</protein>
<reference evidence="1 2" key="1">
    <citation type="submission" date="2019-04" db="EMBL/GenBank/DDBJ databases">
        <title>Complete genome sequence of Agrobacterium tumefaciens CFBP5877.</title>
        <authorList>
            <person name="Huang Y.-Y."/>
            <person name="Chiang H.-Y."/>
            <person name="Chou L."/>
            <person name="Lai E.-M."/>
            <person name="Kuo C.-H."/>
        </authorList>
    </citation>
    <scope>NUCLEOTIDE SEQUENCE [LARGE SCALE GENOMIC DNA]</scope>
    <source>
        <strain evidence="1 2">CFBP5877</strain>
    </source>
</reference>
<evidence type="ECO:0000313" key="2">
    <source>
        <dbReference type="Proteomes" id="UP000298579"/>
    </source>
</evidence>
<gene>
    <name evidence="1" type="ORF">CFBP5877_06285</name>
</gene>